<dbReference type="PANTHER" id="PTHR37314">
    <property type="entry name" value="SLR0142 PROTEIN"/>
    <property type="match status" value="1"/>
</dbReference>
<feature type="transmembrane region" description="Helical" evidence="1">
    <location>
        <begin position="54"/>
        <end position="77"/>
    </location>
</feature>
<evidence type="ECO:0008006" key="4">
    <source>
        <dbReference type="Google" id="ProtNLM"/>
    </source>
</evidence>
<organism evidence="2 3">
    <name type="scientific">Mycolicibacter longobardus</name>
    <dbReference type="NCBI Taxonomy" id="1108812"/>
    <lineage>
        <taxon>Bacteria</taxon>
        <taxon>Bacillati</taxon>
        <taxon>Actinomycetota</taxon>
        <taxon>Actinomycetes</taxon>
        <taxon>Mycobacteriales</taxon>
        <taxon>Mycobacteriaceae</taxon>
        <taxon>Mycolicibacter</taxon>
    </lineage>
</organism>
<gene>
    <name evidence="2" type="ORF">AWC16_22580</name>
</gene>
<feature type="transmembrane region" description="Helical" evidence="1">
    <location>
        <begin position="199"/>
        <end position="215"/>
    </location>
</feature>
<proteinExistence type="predicted"/>
<dbReference type="Proteomes" id="UP000193866">
    <property type="component" value="Unassembled WGS sequence"/>
</dbReference>
<comment type="caution">
    <text evidence="2">The sequence shown here is derived from an EMBL/GenBank/DDBJ whole genome shotgun (WGS) entry which is preliminary data.</text>
</comment>
<dbReference type="AlphaFoldDB" id="A0A1X1Y7H8"/>
<keyword evidence="1" id="KW-0472">Membrane</keyword>
<evidence type="ECO:0000313" key="3">
    <source>
        <dbReference type="Proteomes" id="UP000193866"/>
    </source>
</evidence>
<dbReference type="STRING" id="1108812.AWC16_22580"/>
<accession>A0A1X1Y7H8</accession>
<dbReference type="PANTHER" id="PTHR37314:SF4">
    <property type="entry name" value="UPF0700 TRANSMEMBRANE PROTEIN YOAK"/>
    <property type="match status" value="1"/>
</dbReference>
<dbReference type="Pfam" id="PF06912">
    <property type="entry name" value="DUF1275"/>
    <property type="match status" value="1"/>
</dbReference>
<keyword evidence="1" id="KW-1133">Transmembrane helix</keyword>
<dbReference type="RefSeq" id="WP_085266812.1">
    <property type="nucleotide sequence ID" value="NZ_JACKVG010000012.1"/>
</dbReference>
<evidence type="ECO:0000256" key="1">
    <source>
        <dbReference type="SAM" id="Phobius"/>
    </source>
</evidence>
<keyword evidence="3" id="KW-1185">Reference proteome</keyword>
<dbReference type="OrthoDB" id="3544269at2"/>
<name>A0A1X1Y7H8_9MYCO</name>
<evidence type="ECO:0000313" key="2">
    <source>
        <dbReference type="EMBL" id="ORW07025.1"/>
    </source>
</evidence>
<sequence>MESTFGRTARLSWLLSALAGLLGATAFTHSTEYFVTSMTGTGQLAVLGSFRDQRWISITAGMILLTFIAGVVIASLCRRYVCVDHPHGPTVLTTLALISASAVDITVDGWSDKELPIAPILLIAFGLGALNTSFVKDGEVSIPLSYVTGTVVKMAQGIERHISGGAVADWFGHFMLLASFSFGVAVGGCLSLAVTETAMLAIAAAVCVLMTGYTYRHADRRALLNSAGEQLGDAPAVQGRKI</sequence>
<dbReference type="EMBL" id="LQPG01000055">
    <property type="protein sequence ID" value="ORW07025.1"/>
    <property type="molecule type" value="Genomic_DNA"/>
</dbReference>
<reference evidence="2 3" key="1">
    <citation type="submission" date="2016-01" db="EMBL/GenBank/DDBJ databases">
        <title>The new phylogeny of the genus Mycobacterium.</title>
        <authorList>
            <person name="Tarcisio F."/>
            <person name="Conor M."/>
            <person name="Antonella G."/>
            <person name="Elisabetta G."/>
            <person name="Giulia F.S."/>
            <person name="Sara T."/>
            <person name="Anna F."/>
            <person name="Clotilde B."/>
            <person name="Roberto B."/>
            <person name="Veronica D.S."/>
            <person name="Fabio R."/>
            <person name="Monica P."/>
            <person name="Olivier J."/>
            <person name="Enrico T."/>
            <person name="Nicola S."/>
        </authorList>
    </citation>
    <scope>NUCLEOTIDE SEQUENCE [LARGE SCALE GENOMIC DNA]</scope>
    <source>
        <strain evidence="2 3">DSM 45394</strain>
    </source>
</reference>
<feature type="transmembrane region" description="Helical" evidence="1">
    <location>
        <begin position="170"/>
        <end position="193"/>
    </location>
</feature>
<protein>
    <recommendedName>
        <fullName evidence="4">DUF1275 family protein</fullName>
    </recommendedName>
</protein>
<keyword evidence="1" id="KW-0812">Transmembrane</keyword>
<dbReference type="InterPro" id="IPR010699">
    <property type="entry name" value="DUF1275"/>
</dbReference>